<dbReference type="EMBL" id="OBML01000005">
    <property type="protein sequence ID" value="SOC07228.1"/>
    <property type="molecule type" value="Genomic_DNA"/>
</dbReference>
<dbReference type="RefSeq" id="WP_067218989.1">
    <property type="nucleotide sequence ID" value="NZ_JAJGNR010000004.1"/>
</dbReference>
<reference evidence="6 7" key="1">
    <citation type="submission" date="2017-08" db="EMBL/GenBank/DDBJ databases">
        <authorList>
            <person name="de Groot N.N."/>
        </authorList>
    </citation>
    <scope>NUCLEOTIDE SEQUENCE [LARGE SCALE GENOMIC DNA]</scope>
    <source>
        <strain evidence="6 7">USBA 352</strain>
    </source>
</reference>
<sequence>MFELKDVEILQDIVRAGGFRAAAAKYGLSQSAISNRVLALEKRLGIQLFDRGRRQVRLTPVGRRFLEEAQRLSAARDRLIQEITRPGGLSGTIRIGVAETIVHTILSELLNQLKCAHQRVRFELSVDTSRELGLALADDGLDVAIMLRESVPSGAAVVPLQRQPLGWYGAASDKEGEDVEAGEPLTLTDLARQTIVSFPKGTPPFRELEGLLAAPDLPPPDLHGSASLSTVLHLVADGFGIGVLPVRIAEADLFRSRIRPLKVVEGARLSALRFVVAYMPDRNREVGEEVAAVARACDQNDLERRS</sequence>
<dbReference type="SUPFAM" id="SSF46785">
    <property type="entry name" value="Winged helix' DNA-binding domain"/>
    <property type="match status" value="1"/>
</dbReference>
<dbReference type="InterPro" id="IPR005119">
    <property type="entry name" value="LysR_subst-bd"/>
</dbReference>
<protein>
    <submittedName>
        <fullName evidence="6">Transcriptional regulator, LysR family</fullName>
    </submittedName>
</protein>
<comment type="similarity">
    <text evidence="1">Belongs to the LysR transcriptional regulatory family.</text>
</comment>
<dbReference type="PANTHER" id="PTHR30126">
    <property type="entry name" value="HTH-TYPE TRANSCRIPTIONAL REGULATOR"/>
    <property type="match status" value="1"/>
</dbReference>
<evidence type="ECO:0000256" key="1">
    <source>
        <dbReference type="ARBA" id="ARBA00009437"/>
    </source>
</evidence>
<keyword evidence="2" id="KW-0805">Transcription regulation</keyword>
<evidence type="ECO:0000313" key="7">
    <source>
        <dbReference type="Proteomes" id="UP000219331"/>
    </source>
</evidence>
<dbReference type="Gene3D" id="1.10.10.10">
    <property type="entry name" value="Winged helix-like DNA-binding domain superfamily/Winged helix DNA-binding domain"/>
    <property type="match status" value="1"/>
</dbReference>
<dbReference type="CDD" id="cd05466">
    <property type="entry name" value="PBP2_LTTR_substrate"/>
    <property type="match status" value="1"/>
</dbReference>
<dbReference type="PRINTS" id="PR00039">
    <property type="entry name" value="HTHLYSR"/>
</dbReference>
<dbReference type="InterPro" id="IPR036388">
    <property type="entry name" value="WH-like_DNA-bd_sf"/>
</dbReference>
<dbReference type="Proteomes" id="UP000219331">
    <property type="component" value="Unassembled WGS sequence"/>
</dbReference>
<organism evidence="6 7">
    <name type="scientific">Stappia indica</name>
    <dbReference type="NCBI Taxonomy" id="538381"/>
    <lineage>
        <taxon>Bacteria</taxon>
        <taxon>Pseudomonadati</taxon>
        <taxon>Pseudomonadota</taxon>
        <taxon>Alphaproteobacteria</taxon>
        <taxon>Hyphomicrobiales</taxon>
        <taxon>Stappiaceae</taxon>
        <taxon>Stappia</taxon>
    </lineage>
</organism>
<dbReference type="PROSITE" id="PS50931">
    <property type="entry name" value="HTH_LYSR"/>
    <property type="match status" value="1"/>
</dbReference>
<dbReference type="Gene3D" id="3.40.190.10">
    <property type="entry name" value="Periplasmic binding protein-like II"/>
    <property type="match status" value="2"/>
</dbReference>
<dbReference type="STRING" id="538381.GCA_001696535_01899"/>
<keyword evidence="4" id="KW-0804">Transcription</keyword>
<dbReference type="Pfam" id="PF00126">
    <property type="entry name" value="HTH_1"/>
    <property type="match status" value="1"/>
</dbReference>
<evidence type="ECO:0000313" key="6">
    <source>
        <dbReference type="EMBL" id="SOC07228.1"/>
    </source>
</evidence>
<dbReference type="GO" id="GO:0000976">
    <property type="term" value="F:transcription cis-regulatory region binding"/>
    <property type="evidence" value="ECO:0007669"/>
    <property type="project" value="TreeGrafter"/>
</dbReference>
<keyword evidence="7" id="KW-1185">Reference proteome</keyword>
<dbReference type="Pfam" id="PF03466">
    <property type="entry name" value="LysR_substrate"/>
    <property type="match status" value="1"/>
</dbReference>
<proteinExistence type="inferred from homology"/>
<evidence type="ECO:0000256" key="2">
    <source>
        <dbReference type="ARBA" id="ARBA00023015"/>
    </source>
</evidence>
<dbReference type="PANTHER" id="PTHR30126:SF77">
    <property type="entry name" value="TRANSCRIPTIONAL REGULATORY PROTEIN"/>
    <property type="match status" value="1"/>
</dbReference>
<dbReference type="FunFam" id="1.10.10.10:FF:000001">
    <property type="entry name" value="LysR family transcriptional regulator"/>
    <property type="match status" value="1"/>
</dbReference>
<evidence type="ECO:0000259" key="5">
    <source>
        <dbReference type="PROSITE" id="PS50931"/>
    </source>
</evidence>
<gene>
    <name evidence="6" type="ORF">SAMN05421512_105321</name>
</gene>
<name>A0A285SMK9_9HYPH</name>
<dbReference type="InterPro" id="IPR036390">
    <property type="entry name" value="WH_DNA-bd_sf"/>
</dbReference>
<accession>A0A285SMK9</accession>
<dbReference type="InterPro" id="IPR000847">
    <property type="entry name" value="LysR_HTH_N"/>
</dbReference>
<dbReference type="OrthoDB" id="9791253at2"/>
<evidence type="ECO:0000256" key="3">
    <source>
        <dbReference type="ARBA" id="ARBA00023125"/>
    </source>
</evidence>
<keyword evidence="3" id="KW-0238">DNA-binding</keyword>
<dbReference type="GO" id="GO:0003700">
    <property type="term" value="F:DNA-binding transcription factor activity"/>
    <property type="evidence" value="ECO:0007669"/>
    <property type="project" value="InterPro"/>
</dbReference>
<evidence type="ECO:0000256" key="4">
    <source>
        <dbReference type="ARBA" id="ARBA00023163"/>
    </source>
</evidence>
<dbReference type="SUPFAM" id="SSF53850">
    <property type="entry name" value="Periplasmic binding protein-like II"/>
    <property type="match status" value="1"/>
</dbReference>
<feature type="domain" description="HTH lysR-type" evidence="5">
    <location>
        <begin position="2"/>
        <end position="59"/>
    </location>
</feature>
<dbReference type="AlphaFoldDB" id="A0A285SMK9"/>